<dbReference type="Proteomes" id="UP000033072">
    <property type="component" value="Chromosome"/>
</dbReference>
<dbReference type="InterPro" id="IPR050904">
    <property type="entry name" value="Adhesion/Biosynth-related"/>
</dbReference>
<dbReference type="PATRIC" id="fig|1434111.4.peg.1975"/>
<evidence type="ECO:0000313" key="2">
    <source>
        <dbReference type="EMBL" id="AKB74774.1"/>
    </source>
</evidence>
<organism evidence="2 3">
    <name type="scientific">Methanosarcina lacustris Z-7289</name>
    <dbReference type="NCBI Taxonomy" id="1434111"/>
    <lineage>
        <taxon>Archaea</taxon>
        <taxon>Methanobacteriati</taxon>
        <taxon>Methanobacteriota</taxon>
        <taxon>Stenosarchaea group</taxon>
        <taxon>Methanomicrobia</taxon>
        <taxon>Methanosarcinales</taxon>
        <taxon>Methanosarcinaceae</taxon>
        <taxon>Methanosarcina</taxon>
    </lineage>
</organism>
<reference evidence="2 3" key="1">
    <citation type="submission" date="2014-07" db="EMBL/GenBank/DDBJ databases">
        <title>Methanogenic archaea and the global carbon cycle.</title>
        <authorList>
            <person name="Henriksen J.R."/>
            <person name="Luke J."/>
            <person name="Reinhart S."/>
            <person name="Benedict M.N."/>
            <person name="Youngblut N.D."/>
            <person name="Metcalf M.E."/>
            <person name="Whitaker R.J."/>
            <person name="Metcalf W.W."/>
        </authorList>
    </citation>
    <scope>NUCLEOTIDE SEQUENCE [LARGE SCALE GENOMIC DNA]</scope>
    <source>
        <strain evidence="2 3">Z-7289</strain>
    </source>
</reference>
<proteinExistence type="predicted"/>
<gene>
    <name evidence="2" type="ORF">MSLAZ_1513</name>
</gene>
<dbReference type="SUPFAM" id="SSF82153">
    <property type="entry name" value="FAS1 domain"/>
    <property type="match status" value="1"/>
</dbReference>
<dbReference type="KEGG" id="mls:MSLAZ_1513"/>
<dbReference type="AlphaFoldDB" id="A0A0E3S225"/>
<name>A0A0E3S225_9EURY</name>
<dbReference type="PANTHER" id="PTHR10900:SF77">
    <property type="entry name" value="FI19380P1"/>
    <property type="match status" value="1"/>
</dbReference>
<evidence type="ECO:0000313" key="3">
    <source>
        <dbReference type="Proteomes" id="UP000033072"/>
    </source>
</evidence>
<dbReference type="HOGENOM" id="CLU_031281_4_0_2"/>
<dbReference type="Pfam" id="PF02469">
    <property type="entry name" value="Fasciclin"/>
    <property type="match status" value="1"/>
</dbReference>
<dbReference type="FunFam" id="2.30.180.10:FF:000019">
    <property type="entry name" value="Cell surface lipoprotein"/>
    <property type="match status" value="1"/>
</dbReference>
<dbReference type="SMART" id="SM00554">
    <property type="entry name" value="FAS1"/>
    <property type="match status" value="1"/>
</dbReference>
<dbReference type="Gene3D" id="2.30.180.10">
    <property type="entry name" value="FAS1 domain"/>
    <property type="match status" value="1"/>
</dbReference>
<dbReference type="EMBL" id="CP009515">
    <property type="protein sequence ID" value="AKB74774.1"/>
    <property type="molecule type" value="Genomic_DNA"/>
</dbReference>
<dbReference type="InterPro" id="IPR000782">
    <property type="entry name" value="FAS1_domain"/>
</dbReference>
<dbReference type="STRING" id="1434111.MSLAZ_1513"/>
<dbReference type="PROSITE" id="PS50213">
    <property type="entry name" value="FAS1"/>
    <property type="match status" value="1"/>
</dbReference>
<dbReference type="PANTHER" id="PTHR10900">
    <property type="entry name" value="PERIOSTIN-RELATED"/>
    <property type="match status" value="1"/>
</dbReference>
<dbReference type="InterPro" id="IPR036378">
    <property type="entry name" value="FAS1_dom_sf"/>
</dbReference>
<feature type="domain" description="FAS1" evidence="1">
    <location>
        <begin position="55"/>
        <end position="184"/>
    </location>
</feature>
<keyword evidence="3" id="KW-1185">Reference proteome</keyword>
<evidence type="ECO:0000259" key="1">
    <source>
        <dbReference type="PROSITE" id="PS50213"/>
    </source>
</evidence>
<dbReference type="GO" id="GO:0005615">
    <property type="term" value="C:extracellular space"/>
    <property type="evidence" value="ECO:0007669"/>
    <property type="project" value="TreeGrafter"/>
</dbReference>
<protein>
    <submittedName>
        <fullName evidence="2">Secreted and surface protein containing fasciclin-like repeats</fullName>
    </submittedName>
</protein>
<accession>A0A0E3S225</accession>
<sequence length="188" mass="19298">MLIAVVLFASGCSSSTQEVENKTGGVVEEVTEGAGSIVEGAEDIAGENKTETMPDKNIVQTAEDAGSFKTLVTAIKAAGLEETLSGKGPFTVFAPTDEAFAALPAGTLDSLLKDKAALTRVLTYHVASGKYMAADVVGMTSIKTLEGSELPVNTTEGVKVGDANVTATDIEASNGVIHVIDKVLIPPK</sequence>